<keyword evidence="2" id="KW-1185">Reference proteome</keyword>
<protein>
    <submittedName>
        <fullName evidence="1">Uncharacterized protein</fullName>
    </submittedName>
</protein>
<reference evidence="1" key="2">
    <citation type="submission" date="2020-11" db="EMBL/GenBank/DDBJ databases">
        <title>Whole genome sequencing of Colletotrichum sp.</title>
        <authorList>
            <person name="Li H."/>
        </authorList>
    </citation>
    <scope>NUCLEOTIDE SEQUENCE</scope>
    <source>
        <strain evidence="1">CkLH20</strain>
    </source>
</reference>
<dbReference type="EMBL" id="JAATWM020000004">
    <property type="protein sequence ID" value="KAF9880918.1"/>
    <property type="molecule type" value="Genomic_DNA"/>
</dbReference>
<gene>
    <name evidence="1" type="ORF">CkaCkLH20_01960</name>
</gene>
<dbReference type="GeneID" id="62157753"/>
<evidence type="ECO:0000313" key="1">
    <source>
        <dbReference type="EMBL" id="KAF9880918.1"/>
    </source>
</evidence>
<evidence type="ECO:0000313" key="2">
    <source>
        <dbReference type="Proteomes" id="UP000781932"/>
    </source>
</evidence>
<reference evidence="1" key="1">
    <citation type="submission" date="2020-03" db="EMBL/GenBank/DDBJ databases">
        <authorList>
            <person name="He L."/>
        </authorList>
    </citation>
    <scope>NUCLEOTIDE SEQUENCE</scope>
    <source>
        <strain evidence="1">CkLH20</strain>
    </source>
</reference>
<name>A0A9P6LPB4_9PEZI</name>
<accession>A0A9P6LPB4</accession>
<dbReference type="RefSeq" id="XP_038750379.1">
    <property type="nucleotide sequence ID" value="XM_038884679.1"/>
</dbReference>
<proteinExistence type="predicted"/>
<dbReference type="Proteomes" id="UP000781932">
    <property type="component" value="Unassembled WGS sequence"/>
</dbReference>
<comment type="caution">
    <text evidence="1">The sequence shown here is derived from an EMBL/GenBank/DDBJ whole genome shotgun (WGS) entry which is preliminary data.</text>
</comment>
<sequence>MGIGQSAPVSSADSGSNIREIERFQRSKWESLRRCEEQMVANAGSDQERREIKREFAARKSNAMNEYRIEWFNWQEPNKPPFWGDHPYWQRP</sequence>
<dbReference type="AlphaFoldDB" id="A0A9P6LPB4"/>
<organism evidence="1 2">
    <name type="scientific">Colletotrichum karsti</name>
    <dbReference type="NCBI Taxonomy" id="1095194"/>
    <lineage>
        <taxon>Eukaryota</taxon>
        <taxon>Fungi</taxon>
        <taxon>Dikarya</taxon>
        <taxon>Ascomycota</taxon>
        <taxon>Pezizomycotina</taxon>
        <taxon>Sordariomycetes</taxon>
        <taxon>Hypocreomycetidae</taxon>
        <taxon>Glomerellales</taxon>
        <taxon>Glomerellaceae</taxon>
        <taxon>Colletotrichum</taxon>
        <taxon>Colletotrichum boninense species complex</taxon>
    </lineage>
</organism>